<comment type="caution">
    <text evidence="1">The sequence shown here is derived from an EMBL/GenBank/DDBJ whole genome shotgun (WGS) entry which is preliminary data.</text>
</comment>
<dbReference type="AlphaFoldDB" id="A0A928Y790"/>
<dbReference type="Proteomes" id="UP000710385">
    <property type="component" value="Unassembled WGS sequence"/>
</dbReference>
<name>A0A928Y790_UNCKA</name>
<organism evidence="1 2">
    <name type="scientific">candidate division WWE3 bacterium</name>
    <dbReference type="NCBI Taxonomy" id="2053526"/>
    <lineage>
        <taxon>Bacteria</taxon>
        <taxon>Katanobacteria</taxon>
    </lineage>
</organism>
<sequence>MKVRADRLTNSHLHISDGRSQEKRLLPALEKDYFNVAELRFHTLLALAVEYARVLKFYNLENREDGTWEHFFSWDETVVIATILAVDLDKLGNGDGDNSHVTDAHRELIEALRALPAKEIGRHMIAAYSAVTMLDQWLQLLAHAKNALGVELRKVVESVITGLKKDIAILGEYLAGYLSHRTLEEIFSGDLIALMSAVEETKLSRANAAVDVSDPVPIRSSFYAFIKAIEMVQLSAEKLLSASLVSQDHEPAAGLLIAFLQLFQKLHHKINRFTLNYVDFYYDQVLKARPRSFASDYVYLVVAPSKKNHTVLIPKGTEFLAGLDENKRAIVYAAAEDVKINDAAVSAIHTLFFKRDALNFPENSLFESVVLNDRVDEATRQLATGGWLNEVPVATADSALGEESLQSYPLFGAPKKVEDTMLVQHARIGFAVASKVLRLQEGRRTVCIRMQFTGEPEVSLEQWIRNIAVAMQPAGSSGVVSSVQEQQAFFKVFRDMFIVSLSAEDGWRELAEYLPSYSGVDPQQKENSLVVTFFLPEDFPPVVPYDQKIHGDGYETRLPVVRMIQNPRSYLYPYGILSKLELERIRIDVTVEGCRLLQLYNNIGQLSPLAPFTPFGPIPEVGSYFIVGCAEAAGKQLSDFNIEIQWGGLPAGIGGFKAHYQGYETFGDTDFRVGTSVLANGKWLPENVKGMAAHPLFQIKTGLDGGSEVNEHSELSCAAVISYWSPDDYRGSATEFSYTPSANKGFFKFTLVAPQQAFGHRDYPTALANVLTFNAKQKHAKFLKKVPNLPYTPMITAISANYRACAHIVLGKEEAGCSAAMREKMIHLHPLGWEDVTMQADQTYHLLPQYAYSGNLLIGLNGLAGGGVVTLYFHLRENSLPVEHAAVQEMQWFYLTDNRWLPLSTKEIIADSTQRFMKAGIITLDIPADISQENTVLPGGLCWLRVSSDRELEKYCSLYSIHTQALKAGRYLQEDAVLSGAIRLPAGAVSQLRKSIPGIGGVKQIQPSFGGRLAEDRGHLRIRISERLRHKQRALLPADYESLTLEQFPQIYKVKCFPGMSPDFVAEQRFNPGHLLIAVVPYLSENVISAHKPLLSGHLINDVKDFIGRYAPSFATVHVINPVYEVIQVRCTVKLKNPLLAGMYSARLNQAISDFLSPWNETLGYTRHFGWVVSKHDIESFIQNLDYIDRVTNLSILRIAPMGEGFYDLLDSADKAETAEVKDIIPVYPWSIVAPIQQHFIELDDRYDVIEPRITGIGELEIGSTFIISDEKWREKIEKH</sequence>
<reference evidence="1" key="1">
    <citation type="submission" date="2020-05" db="EMBL/GenBank/DDBJ databases">
        <title>High-Quality Genomes of Partial-Nitritation/Anammox System by Hierarchical Clustering Based Hybrid Assembly.</title>
        <authorList>
            <person name="Liu L."/>
            <person name="Wang Y."/>
            <person name="Che Y."/>
            <person name="Chen Y."/>
            <person name="Xia Y."/>
            <person name="Luo R."/>
            <person name="Cheng S.H."/>
            <person name="Zheng C."/>
            <person name="Zhang T."/>
        </authorList>
    </citation>
    <scope>NUCLEOTIDE SEQUENCE</scope>
    <source>
        <strain evidence="1">H1_PAT1</strain>
    </source>
</reference>
<accession>A0A928Y790</accession>
<evidence type="ECO:0000313" key="1">
    <source>
        <dbReference type="EMBL" id="MBE7525924.1"/>
    </source>
</evidence>
<protein>
    <submittedName>
        <fullName evidence="1">Baseplate J/gp47 family protein</fullName>
    </submittedName>
</protein>
<evidence type="ECO:0000313" key="2">
    <source>
        <dbReference type="Proteomes" id="UP000710385"/>
    </source>
</evidence>
<dbReference type="EMBL" id="JABTTY010000003">
    <property type="protein sequence ID" value="MBE7525924.1"/>
    <property type="molecule type" value="Genomic_DNA"/>
</dbReference>
<proteinExistence type="predicted"/>
<gene>
    <name evidence="1" type="ORF">HS096_06515</name>
</gene>